<protein>
    <submittedName>
        <fullName evidence="1">Uncharacterized protein</fullName>
    </submittedName>
</protein>
<dbReference type="EMBL" id="JADQTO010000041">
    <property type="protein sequence ID" value="MBG0568642.1"/>
    <property type="molecule type" value="Genomic_DNA"/>
</dbReference>
<dbReference type="AlphaFoldDB" id="A0A931CJ59"/>
<accession>A0A931CJ59</accession>
<name>A0A931CJ59_9ACTN</name>
<dbReference type="Proteomes" id="UP000598146">
    <property type="component" value="Unassembled WGS sequence"/>
</dbReference>
<keyword evidence="2" id="KW-1185">Reference proteome</keyword>
<evidence type="ECO:0000313" key="2">
    <source>
        <dbReference type="Proteomes" id="UP000598146"/>
    </source>
</evidence>
<evidence type="ECO:0000313" key="1">
    <source>
        <dbReference type="EMBL" id="MBG0568642.1"/>
    </source>
</evidence>
<gene>
    <name evidence="1" type="ORF">I4J89_45205</name>
</gene>
<reference evidence="1" key="1">
    <citation type="submission" date="2020-11" db="EMBL/GenBank/DDBJ databases">
        <title>Isolation and identification of active actinomycetes.</title>
        <authorList>
            <person name="Sun X."/>
        </authorList>
    </citation>
    <scope>NUCLEOTIDE SEQUENCE</scope>
    <source>
        <strain evidence="1">NEAU-A11</strain>
    </source>
</reference>
<comment type="caution">
    <text evidence="1">The sequence shown here is derived from an EMBL/GenBank/DDBJ whole genome shotgun (WGS) entry which is preliminary data.</text>
</comment>
<organism evidence="1 2">
    <name type="scientific">Actinoplanes aureus</name>
    <dbReference type="NCBI Taxonomy" id="2792083"/>
    <lineage>
        <taxon>Bacteria</taxon>
        <taxon>Bacillati</taxon>
        <taxon>Actinomycetota</taxon>
        <taxon>Actinomycetes</taxon>
        <taxon>Micromonosporales</taxon>
        <taxon>Micromonosporaceae</taxon>
        <taxon>Actinoplanes</taxon>
    </lineage>
</organism>
<sequence>MRELLRHVKRRRSQLWPLAGIAVLLATALAALYVFDTGYSGRGDVVDRGSSADGHYQVQVFHWESVIGEDGWDIVIQDRDGLRNVNTYAGCLFSEESGDYAGIRSVEAGSVRIATDNGPLDIAFDPTTMHVTKRIPAALCQGYE</sequence>
<dbReference type="RefSeq" id="WP_196420411.1">
    <property type="nucleotide sequence ID" value="NZ_JADQTO010000041.1"/>
</dbReference>
<proteinExistence type="predicted"/>